<evidence type="ECO:0000313" key="2">
    <source>
        <dbReference type="EMBL" id="JAD37341.1"/>
    </source>
</evidence>
<dbReference type="AlphaFoldDB" id="A0A0A8ZEV2"/>
<evidence type="ECO:0000256" key="1">
    <source>
        <dbReference type="SAM" id="MobiDB-lite"/>
    </source>
</evidence>
<dbReference type="EMBL" id="GBRH01260554">
    <property type="protein sequence ID" value="JAD37341.1"/>
    <property type="molecule type" value="Transcribed_RNA"/>
</dbReference>
<accession>A0A0A8ZEV2</accession>
<protein>
    <submittedName>
        <fullName evidence="2">Uncharacterized protein</fullName>
    </submittedName>
</protein>
<reference evidence="2" key="1">
    <citation type="submission" date="2014-09" db="EMBL/GenBank/DDBJ databases">
        <authorList>
            <person name="Magalhaes I.L.F."/>
            <person name="Oliveira U."/>
            <person name="Santos F.R."/>
            <person name="Vidigal T.H.D.A."/>
            <person name="Brescovit A.D."/>
            <person name="Santos A.J."/>
        </authorList>
    </citation>
    <scope>NUCLEOTIDE SEQUENCE</scope>
    <source>
        <tissue evidence="2">Shoot tissue taken approximately 20 cm above the soil surface</tissue>
    </source>
</reference>
<sequence length="88" mass="9606">MAGLRRWVSGPPHAHWILASHRRIQYEVVLMSSNRSDLGLPSMMAVMAARHRATWGGGGSDTVKTPHPPIPWPDPGGERSGPSCARRT</sequence>
<organism evidence="2">
    <name type="scientific">Arundo donax</name>
    <name type="common">Giant reed</name>
    <name type="synonym">Donax arundinaceus</name>
    <dbReference type="NCBI Taxonomy" id="35708"/>
    <lineage>
        <taxon>Eukaryota</taxon>
        <taxon>Viridiplantae</taxon>
        <taxon>Streptophyta</taxon>
        <taxon>Embryophyta</taxon>
        <taxon>Tracheophyta</taxon>
        <taxon>Spermatophyta</taxon>
        <taxon>Magnoliopsida</taxon>
        <taxon>Liliopsida</taxon>
        <taxon>Poales</taxon>
        <taxon>Poaceae</taxon>
        <taxon>PACMAD clade</taxon>
        <taxon>Arundinoideae</taxon>
        <taxon>Arundineae</taxon>
        <taxon>Arundo</taxon>
    </lineage>
</organism>
<reference evidence="2" key="2">
    <citation type="journal article" date="2015" name="Data Brief">
        <title>Shoot transcriptome of the giant reed, Arundo donax.</title>
        <authorList>
            <person name="Barrero R.A."/>
            <person name="Guerrero F.D."/>
            <person name="Moolhuijzen P."/>
            <person name="Goolsby J.A."/>
            <person name="Tidwell J."/>
            <person name="Bellgard S.E."/>
            <person name="Bellgard M.I."/>
        </authorList>
    </citation>
    <scope>NUCLEOTIDE SEQUENCE</scope>
    <source>
        <tissue evidence="2">Shoot tissue taken approximately 20 cm above the soil surface</tissue>
    </source>
</reference>
<name>A0A0A8ZEV2_ARUDO</name>
<feature type="region of interest" description="Disordered" evidence="1">
    <location>
        <begin position="54"/>
        <end position="88"/>
    </location>
</feature>
<proteinExistence type="predicted"/>